<evidence type="ECO:0000256" key="1">
    <source>
        <dbReference type="ARBA" id="ARBA00022603"/>
    </source>
</evidence>
<gene>
    <name evidence="4" type="ORF">RM609_02395</name>
</gene>
<evidence type="ECO:0000313" key="5">
    <source>
        <dbReference type="Proteomes" id="UP001180531"/>
    </source>
</evidence>
<reference evidence="4" key="1">
    <citation type="submission" date="2024-05" db="EMBL/GenBank/DDBJ databases">
        <title>30 novel species of actinomycetes from the DSMZ collection.</title>
        <authorList>
            <person name="Nouioui I."/>
        </authorList>
    </citation>
    <scope>NUCLEOTIDE SEQUENCE</scope>
    <source>
        <strain evidence="4">DSM 40473</strain>
    </source>
</reference>
<dbReference type="EC" id="2.1.-.-" evidence="4"/>
<dbReference type="InterPro" id="IPR029063">
    <property type="entry name" value="SAM-dependent_MTases_sf"/>
</dbReference>
<dbReference type="PANTHER" id="PTHR43861">
    <property type="entry name" value="TRANS-ACONITATE 2-METHYLTRANSFERASE-RELATED"/>
    <property type="match status" value="1"/>
</dbReference>
<name>A0ABU2SG60_9ACTN</name>
<keyword evidence="2 4" id="KW-0808">Transferase</keyword>
<dbReference type="GO" id="GO:0008168">
    <property type="term" value="F:methyltransferase activity"/>
    <property type="evidence" value="ECO:0007669"/>
    <property type="project" value="UniProtKB-KW"/>
</dbReference>
<dbReference type="Gene3D" id="2.20.130.10">
    <property type="entry name" value="CAC2371-like domains"/>
    <property type="match status" value="1"/>
</dbReference>
<evidence type="ECO:0000256" key="2">
    <source>
        <dbReference type="ARBA" id="ARBA00022679"/>
    </source>
</evidence>
<protein>
    <submittedName>
        <fullName evidence="4">Class I SAM-dependent methyltransferase</fullName>
        <ecNumber evidence="4">2.1.-.-</ecNumber>
    </submittedName>
</protein>
<dbReference type="Gene3D" id="3.40.50.150">
    <property type="entry name" value="Vaccinia Virus protein VP39"/>
    <property type="match status" value="1"/>
</dbReference>
<dbReference type="Pfam" id="PF13649">
    <property type="entry name" value="Methyltransf_25"/>
    <property type="match status" value="1"/>
</dbReference>
<dbReference type="RefSeq" id="WP_311607454.1">
    <property type="nucleotide sequence ID" value="NZ_JAVRFI010000001.1"/>
</dbReference>
<feature type="domain" description="Methyltransferase" evidence="3">
    <location>
        <begin position="55"/>
        <end position="145"/>
    </location>
</feature>
<dbReference type="SUPFAM" id="SSF53335">
    <property type="entry name" value="S-adenosyl-L-methionine-dependent methyltransferases"/>
    <property type="match status" value="1"/>
</dbReference>
<comment type="caution">
    <text evidence="4">The sequence shown here is derived from an EMBL/GenBank/DDBJ whole genome shotgun (WGS) entry which is preliminary data.</text>
</comment>
<organism evidence="4 5">
    <name type="scientific">Streptomyces hesseae</name>
    <dbReference type="NCBI Taxonomy" id="3075519"/>
    <lineage>
        <taxon>Bacteria</taxon>
        <taxon>Bacillati</taxon>
        <taxon>Actinomycetota</taxon>
        <taxon>Actinomycetes</taxon>
        <taxon>Kitasatosporales</taxon>
        <taxon>Streptomycetaceae</taxon>
        <taxon>Streptomyces</taxon>
    </lineage>
</organism>
<evidence type="ECO:0000259" key="3">
    <source>
        <dbReference type="Pfam" id="PF13649"/>
    </source>
</evidence>
<proteinExistence type="predicted"/>
<keyword evidence="5" id="KW-1185">Reference proteome</keyword>
<sequence>MSTETADPDFHHARTAYETVAADYDVLAVDPLFSRWVSFYHELIEKYGSGGRTLLDVGCGTGNSTLAFRDLGYEVAGCDLSPSMVERARAKAPGVPFTVGDVRDLPVLGSFDAVTCMSEPLSYLTDDGQLERAFRSVARQLADGGIFVFDMNTLGSYQRAYAVTRIVDQDGHFDVWQGGPAPVEPDAVVDVTHTYFRRTGEDWRRVTSRHVYRHHSDATVRRLLAAAGLRLVAAHGLTAGELTGSGDEIRGRKILYVVSR</sequence>
<dbReference type="Proteomes" id="UP001180531">
    <property type="component" value="Unassembled WGS sequence"/>
</dbReference>
<dbReference type="GO" id="GO:0032259">
    <property type="term" value="P:methylation"/>
    <property type="evidence" value="ECO:0007669"/>
    <property type="project" value="UniProtKB-KW"/>
</dbReference>
<dbReference type="CDD" id="cd02440">
    <property type="entry name" value="AdoMet_MTases"/>
    <property type="match status" value="1"/>
</dbReference>
<accession>A0ABU2SG60</accession>
<dbReference type="EMBL" id="JAVRFI010000001">
    <property type="protein sequence ID" value="MDT0447953.1"/>
    <property type="molecule type" value="Genomic_DNA"/>
</dbReference>
<keyword evidence="1 4" id="KW-0489">Methyltransferase</keyword>
<dbReference type="InterPro" id="IPR041698">
    <property type="entry name" value="Methyltransf_25"/>
</dbReference>
<evidence type="ECO:0000313" key="4">
    <source>
        <dbReference type="EMBL" id="MDT0447953.1"/>
    </source>
</evidence>
<dbReference type="PANTHER" id="PTHR43861:SF1">
    <property type="entry name" value="TRANS-ACONITATE 2-METHYLTRANSFERASE"/>
    <property type="match status" value="1"/>
</dbReference>